<feature type="domain" description="DJ-1/PfpI" evidence="1">
    <location>
        <begin position="50"/>
        <end position="181"/>
    </location>
</feature>
<dbReference type="EMBL" id="KQ947420">
    <property type="protein sequence ID" value="KUJ14278.1"/>
    <property type="molecule type" value="Genomic_DNA"/>
</dbReference>
<dbReference type="Pfam" id="PF01965">
    <property type="entry name" value="DJ-1_PfpI"/>
    <property type="match status" value="1"/>
</dbReference>
<dbReference type="RefSeq" id="XP_018068633.1">
    <property type="nucleotide sequence ID" value="XM_018222765.1"/>
</dbReference>
<reference evidence="2 3" key="1">
    <citation type="submission" date="2015-10" db="EMBL/GenBank/DDBJ databases">
        <title>Full genome of DAOMC 229536 Phialocephala scopiformis, a fungal endophyte of spruce producing the potent anti-insectan compound rugulosin.</title>
        <authorList>
            <consortium name="DOE Joint Genome Institute"/>
            <person name="Walker A.K."/>
            <person name="Frasz S.L."/>
            <person name="Seifert K.A."/>
            <person name="Miller J.D."/>
            <person name="Mondo S.J."/>
            <person name="Labutti K."/>
            <person name="Lipzen A."/>
            <person name="Dockter R."/>
            <person name="Kennedy M."/>
            <person name="Grigoriev I.V."/>
            <person name="Spatafora J.W."/>
        </authorList>
    </citation>
    <scope>NUCLEOTIDE SEQUENCE [LARGE SCALE GENOMIC DNA]</scope>
    <source>
        <strain evidence="2 3">CBS 120377</strain>
    </source>
</reference>
<dbReference type="AlphaFoldDB" id="A0A194X279"/>
<dbReference type="PANTHER" id="PTHR43130:SF7">
    <property type="entry name" value="DJ-1_PFPI DOMAIN-CONTAINING PROTEIN"/>
    <property type="match status" value="1"/>
</dbReference>
<dbReference type="Gene3D" id="3.40.50.880">
    <property type="match status" value="1"/>
</dbReference>
<keyword evidence="3" id="KW-1185">Reference proteome</keyword>
<dbReference type="Proteomes" id="UP000070700">
    <property type="component" value="Unassembled WGS sequence"/>
</dbReference>
<dbReference type="InParanoid" id="A0A194X279"/>
<dbReference type="PANTHER" id="PTHR43130">
    <property type="entry name" value="ARAC-FAMILY TRANSCRIPTIONAL REGULATOR"/>
    <property type="match status" value="1"/>
</dbReference>
<protein>
    <submittedName>
        <fullName evidence="2">DJ-1/PfpI family protein-like protein</fullName>
    </submittedName>
</protein>
<sequence>MPPIQFGVLLFPSQTVDTAMPLDTLSSCSKHAISLWVAHDPTYAPLLAQAIDIEYHHIAPTLSPVPLTGGFKVLPSTTIAACPPLDFLLIGGPELDFQFSPEMTAFIQTHVAAGKGLFTNCTGALPVAATGVLDGRTATVNHEALEVARAKWPRVNWVREQWVVDGGVWTAGGACAGMDMMAWWVVERCGREVARLGFRGLDYVPRDVEGRVIVV</sequence>
<gene>
    <name evidence="2" type="ORF">LY89DRAFT_784255</name>
</gene>
<name>A0A194X279_MOLSC</name>
<dbReference type="OrthoDB" id="543156at2759"/>
<organism evidence="2 3">
    <name type="scientific">Mollisia scopiformis</name>
    <name type="common">Conifer needle endophyte fungus</name>
    <name type="synonym">Phialocephala scopiformis</name>
    <dbReference type="NCBI Taxonomy" id="149040"/>
    <lineage>
        <taxon>Eukaryota</taxon>
        <taxon>Fungi</taxon>
        <taxon>Dikarya</taxon>
        <taxon>Ascomycota</taxon>
        <taxon>Pezizomycotina</taxon>
        <taxon>Leotiomycetes</taxon>
        <taxon>Helotiales</taxon>
        <taxon>Mollisiaceae</taxon>
        <taxon>Mollisia</taxon>
    </lineage>
</organism>
<dbReference type="InterPro" id="IPR029062">
    <property type="entry name" value="Class_I_gatase-like"/>
</dbReference>
<dbReference type="KEGG" id="psco:LY89DRAFT_784255"/>
<dbReference type="InterPro" id="IPR052158">
    <property type="entry name" value="INH-QAR"/>
</dbReference>
<proteinExistence type="predicted"/>
<evidence type="ECO:0000313" key="2">
    <source>
        <dbReference type="EMBL" id="KUJ14278.1"/>
    </source>
</evidence>
<dbReference type="SUPFAM" id="SSF52317">
    <property type="entry name" value="Class I glutamine amidotransferase-like"/>
    <property type="match status" value="1"/>
</dbReference>
<evidence type="ECO:0000313" key="3">
    <source>
        <dbReference type="Proteomes" id="UP000070700"/>
    </source>
</evidence>
<dbReference type="GeneID" id="28832491"/>
<dbReference type="InterPro" id="IPR002818">
    <property type="entry name" value="DJ-1/PfpI"/>
</dbReference>
<accession>A0A194X279</accession>
<evidence type="ECO:0000259" key="1">
    <source>
        <dbReference type="Pfam" id="PF01965"/>
    </source>
</evidence>